<dbReference type="SUPFAM" id="SSF50475">
    <property type="entry name" value="FMN-binding split barrel"/>
    <property type="match status" value="1"/>
</dbReference>
<dbReference type="STRING" id="99656.SAMN05421659_102160"/>
<evidence type="ECO:0000313" key="4">
    <source>
        <dbReference type="Proteomes" id="UP000199701"/>
    </source>
</evidence>
<dbReference type="Gene3D" id="2.30.110.10">
    <property type="entry name" value="Electron Transport, Fmn-binding Protein, Chain A"/>
    <property type="match status" value="1"/>
</dbReference>
<dbReference type="Proteomes" id="UP000199701">
    <property type="component" value="Unassembled WGS sequence"/>
</dbReference>
<dbReference type="GO" id="GO:0016646">
    <property type="term" value="F:oxidoreductase activity, acting on the CH-NH group of donors, NAD or NADP as acceptor"/>
    <property type="evidence" value="ECO:0007669"/>
    <property type="project" value="UniProtKB-ARBA"/>
</dbReference>
<dbReference type="InterPro" id="IPR002563">
    <property type="entry name" value="Flavin_Rdtase-like_dom"/>
</dbReference>
<feature type="domain" description="Flavin reductase like" evidence="2">
    <location>
        <begin position="25"/>
        <end position="166"/>
    </location>
</feature>
<organism evidence="3 4">
    <name type="scientific">[Clostridium] fimetarium</name>
    <dbReference type="NCBI Taxonomy" id="99656"/>
    <lineage>
        <taxon>Bacteria</taxon>
        <taxon>Bacillati</taxon>
        <taxon>Bacillota</taxon>
        <taxon>Clostridia</taxon>
        <taxon>Lachnospirales</taxon>
        <taxon>Lachnospiraceae</taxon>
    </lineage>
</organism>
<comment type="similarity">
    <text evidence="1">Belongs to the flavoredoxin family.</text>
</comment>
<sequence length="169" mass="19342">MMSFKEIKFEELDIKLFDFWSKDWVLVTAGDKEKANTLTAGWGGFGVFWGKNAVSVYIRSERYTKEFMDKNERFSITSFGSGNREQLAYLGKVSGRDGDKIKAAGFTTEFEGDVPYVCEGNIVLICKKLVNAPLLPDTFLDKTNDEKFYPKKDYHTLYIAEIEKILVVK</sequence>
<proteinExistence type="inferred from homology"/>
<name>A0A1I0MVI6_9FIRM</name>
<evidence type="ECO:0000313" key="3">
    <source>
        <dbReference type="EMBL" id="SEV92404.1"/>
    </source>
</evidence>
<dbReference type="EMBL" id="FOJI01000002">
    <property type="protein sequence ID" value="SEV92404.1"/>
    <property type="molecule type" value="Genomic_DNA"/>
</dbReference>
<dbReference type="InterPro" id="IPR012349">
    <property type="entry name" value="Split_barrel_FMN-bd"/>
</dbReference>
<protein>
    <submittedName>
        <fullName evidence="3">NADH-FMN oxidoreductase RutF, flavin reductase (DIM6/NTAB) family</fullName>
    </submittedName>
</protein>
<dbReference type="InterPro" id="IPR052174">
    <property type="entry name" value="Flavoredoxin"/>
</dbReference>
<dbReference type="Pfam" id="PF01613">
    <property type="entry name" value="Flavin_Reduct"/>
    <property type="match status" value="1"/>
</dbReference>
<gene>
    <name evidence="3" type="ORF">SAMN05421659_102160</name>
</gene>
<keyword evidence="4" id="KW-1185">Reference proteome</keyword>
<dbReference type="PANTHER" id="PTHR43567">
    <property type="entry name" value="FLAVOREDOXIN-RELATED-RELATED"/>
    <property type="match status" value="1"/>
</dbReference>
<accession>A0A1I0MVI6</accession>
<dbReference type="PANTHER" id="PTHR43567:SF5">
    <property type="entry name" value="HYPOTHETICAL CYTOSOLIC PROTEIN"/>
    <property type="match status" value="1"/>
</dbReference>
<evidence type="ECO:0000256" key="1">
    <source>
        <dbReference type="ARBA" id="ARBA00038054"/>
    </source>
</evidence>
<dbReference type="GO" id="GO:0010181">
    <property type="term" value="F:FMN binding"/>
    <property type="evidence" value="ECO:0007669"/>
    <property type="project" value="InterPro"/>
</dbReference>
<evidence type="ECO:0000259" key="2">
    <source>
        <dbReference type="Pfam" id="PF01613"/>
    </source>
</evidence>
<reference evidence="3 4" key="1">
    <citation type="submission" date="2016-10" db="EMBL/GenBank/DDBJ databases">
        <authorList>
            <person name="de Groot N.N."/>
        </authorList>
    </citation>
    <scope>NUCLEOTIDE SEQUENCE [LARGE SCALE GENOMIC DNA]</scope>
    <source>
        <strain evidence="3 4">DSM 9179</strain>
    </source>
</reference>
<dbReference type="AlphaFoldDB" id="A0A1I0MVI6"/>
<dbReference type="RefSeq" id="WP_330385923.1">
    <property type="nucleotide sequence ID" value="NZ_FOJI01000002.1"/>
</dbReference>